<evidence type="ECO:0000259" key="1">
    <source>
        <dbReference type="PROSITE" id="PS51819"/>
    </source>
</evidence>
<dbReference type="SUPFAM" id="SSF54593">
    <property type="entry name" value="Glyoxalase/Bleomycin resistance protein/Dihydroxybiphenyl dioxygenase"/>
    <property type="match status" value="1"/>
</dbReference>
<proteinExistence type="predicted"/>
<dbReference type="RefSeq" id="WP_267535921.1">
    <property type="nucleotide sequence ID" value="NZ_JAPNKA010000001.1"/>
</dbReference>
<dbReference type="InterPro" id="IPR027843">
    <property type="entry name" value="DUF4440"/>
</dbReference>
<protein>
    <submittedName>
        <fullName evidence="2">DUF4440 domain-containing protein</fullName>
    </submittedName>
</protein>
<dbReference type="InterPro" id="IPR029068">
    <property type="entry name" value="Glyas_Bleomycin-R_OHBP_Dase"/>
</dbReference>
<sequence>MEQVQSEREIINLEHAYWRAIQEQDVDAAMELTDERCVVTGAQGYASIDRDQFAQMMKSERWQLHRYELLGEPAVRFLSPDVAVVAYKVKEDMKVEGKPLTLEAADASTWVRRDGKWRCALHTESLVGDPFGRDRVSRAPTDEPIAAQDAVANLAVKDLSKARKFYEETLGLKPVHEEGGELVVYQSGNTTLNVYRSNYAGTNQATAVTWTVGNIEEAVKELQSKGVTFEHYDMPGMRLEGELHVSPGMKVAWFKDPDGNILNLISPEGSQ</sequence>
<dbReference type="PROSITE" id="PS51819">
    <property type="entry name" value="VOC"/>
    <property type="match status" value="1"/>
</dbReference>
<dbReference type="InterPro" id="IPR004360">
    <property type="entry name" value="Glyas_Fos-R_dOase_dom"/>
</dbReference>
<dbReference type="Pfam" id="PF14534">
    <property type="entry name" value="DUF4440"/>
    <property type="match status" value="1"/>
</dbReference>
<dbReference type="Proteomes" id="UP001207654">
    <property type="component" value="Unassembled WGS sequence"/>
</dbReference>
<gene>
    <name evidence="2" type="ORF">OV287_21545</name>
</gene>
<evidence type="ECO:0000313" key="2">
    <source>
        <dbReference type="EMBL" id="MCY1077068.1"/>
    </source>
</evidence>
<organism evidence="2 3">
    <name type="scientific">Archangium lansingense</name>
    <dbReference type="NCBI Taxonomy" id="2995310"/>
    <lineage>
        <taxon>Bacteria</taxon>
        <taxon>Pseudomonadati</taxon>
        <taxon>Myxococcota</taxon>
        <taxon>Myxococcia</taxon>
        <taxon>Myxococcales</taxon>
        <taxon>Cystobacterineae</taxon>
        <taxon>Archangiaceae</taxon>
        <taxon>Archangium</taxon>
    </lineage>
</organism>
<dbReference type="InterPro" id="IPR032710">
    <property type="entry name" value="NTF2-like_dom_sf"/>
</dbReference>
<feature type="domain" description="VOC" evidence="1">
    <location>
        <begin position="147"/>
        <end position="267"/>
    </location>
</feature>
<dbReference type="Gene3D" id="3.10.450.50">
    <property type="match status" value="1"/>
</dbReference>
<dbReference type="Gene3D" id="3.10.180.10">
    <property type="entry name" value="2,3-Dihydroxybiphenyl 1,2-Dioxygenase, domain 1"/>
    <property type="match status" value="1"/>
</dbReference>
<evidence type="ECO:0000313" key="3">
    <source>
        <dbReference type="Proteomes" id="UP001207654"/>
    </source>
</evidence>
<reference evidence="2 3" key="1">
    <citation type="submission" date="2022-11" db="EMBL/GenBank/DDBJ databases">
        <title>Minimal conservation of predation-associated metabolite biosynthetic gene clusters underscores biosynthetic potential of Myxococcota including descriptions for ten novel species: Archangium lansinium sp. nov., Myxococcus landrumus sp. nov., Nannocystis bai.</title>
        <authorList>
            <person name="Ahearne A."/>
            <person name="Stevens C."/>
            <person name="Phillips K."/>
        </authorList>
    </citation>
    <scope>NUCLEOTIDE SEQUENCE [LARGE SCALE GENOMIC DNA]</scope>
    <source>
        <strain evidence="2 3">MIWBW</strain>
    </source>
</reference>
<name>A0ABT4A5Y3_9BACT</name>
<accession>A0ABT4A5Y3</accession>
<comment type="caution">
    <text evidence="2">The sequence shown here is derived from an EMBL/GenBank/DDBJ whole genome shotgun (WGS) entry which is preliminary data.</text>
</comment>
<dbReference type="InterPro" id="IPR037523">
    <property type="entry name" value="VOC_core"/>
</dbReference>
<keyword evidence="3" id="KW-1185">Reference proteome</keyword>
<dbReference type="SUPFAM" id="SSF54427">
    <property type="entry name" value="NTF2-like"/>
    <property type="match status" value="1"/>
</dbReference>
<dbReference type="Pfam" id="PF00903">
    <property type="entry name" value="Glyoxalase"/>
    <property type="match status" value="1"/>
</dbReference>
<dbReference type="EMBL" id="JAPNKA010000001">
    <property type="protein sequence ID" value="MCY1077068.1"/>
    <property type="molecule type" value="Genomic_DNA"/>
</dbReference>